<proteinExistence type="predicted"/>
<keyword evidence="2" id="KW-1185">Reference proteome</keyword>
<dbReference type="Proteomes" id="UP000092528">
    <property type="component" value="Chromosome 1"/>
</dbReference>
<dbReference type="STRING" id="45658.VSVS12_01449"/>
<sequence>MPNHAHTSIDIPFNCRHICWFCGEPSSRSLLFPRHASKKSQHTALSVPACSECDSIKYPSKVDSIWVLRAYLKQALLTKYTKHLAIGENWTEQELLESNFSGAILGGFGQSAWQMYEIAKQRIAFEGWPLSIDDLPFYTLDDTSGFEFNGTRYSSLNACIDFFVDATGIDKDLLTELVDIVTPKQFAYALKIAKLNKRISPARRHQIIEEISLQEAEKREAEFERLALTTINDAIEEVEVAGTLAPIFAIQWAMEKGAHTLADLCALEDEYFDEFEHLGGAATFASYNGLQLYLNAREDADWVEANDPNKDLWR</sequence>
<organism evidence="1 2">
    <name type="scientific">Vibrio scophthalmi</name>
    <dbReference type="NCBI Taxonomy" id="45658"/>
    <lineage>
        <taxon>Bacteria</taxon>
        <taxon>Pseudomonadati</taxon>
        <taxon>Pseudomonadota</taxon>
        <taxon>Gammaproteobacteria</taxon>
        <taxon>Vibrionales</taxon>
        <taxon>Vibrionaceae</taxon>
        <taxon>Vibrio</taxon>
    </lineage>
</organism>
<dbReference type="GeneID" id="96870984"/>
<evidence type="ECO:0000313" key="2">
    <source>
        <dbReference type="Proteomes" id="UP000092528"/>
    </source>
</evidence>
<dbReference type="AlphaFoldDB" id="A0A1C7F9X1"/>
<dbReference type="PATRIC" id="fig|45658.7.peg.991"/>
<accession>A0A1C7F9X1</accession>
<dbReference type="EMBL" id="CP016414">
    <property type="protein sequence ID" value="ANU36154.1"/>
    <property type="molecule type" value="Genomic_DNA"/>
</dbReference>
<name>A0A1C7F9X1_9VIBR</name>
<reference evidence="1 2" key="1">
    <citation type="submission" date="2016-07" db="EMBL/GenBank/DDBJ databases">
        <title>Genome sequencing of Vibrio scophthalmi strain VS-05, an isolated from Paralichthys olivaceus.</title>
        <authorList>
            <person name="Han H.-J."/>
        </authorList>
    </citation>
    <scope>NUCLEOTIDE SEQUENCE [LARGE SCALE GENOMIC DNA]</scope>
    <source>
        <strain evidence="1 2">VS-05</strain>
    </source>
</reference>
<dbReference type="RefSeq" id="WP_065545213.1">
    <property type="nucleotide sequence ID" value="NZ_CP016414.1"/>
</dbReference>
<protein>
    <submittedName>
        <fullName evidence="1">Uncharacterized protein</fullName>
    </submittedName>
</protein>
<evidence type="ECO:0000313" key="1">
    <source>
        <dbReference type="EMBL" id="ANU36154.1"/>
    </source>
</evidence>
<gene>
    <name evidence="1" type="ORF">VSVS05_01027</name>
</gene>